<dbReference type="OrthoDB" id="5396786at2759"/>
<sequence length="541" mass="59973">MMKYGRPSRILSSVVTPFKDCTRSVSDLVSLATTGSSAVTLRELSDAIETYQGTEYLEALAVLPPLLACPDDDAKRLVRACGLHSNAKEVMIVVQEAMEELQWYYHVGDEEIQPKPITAPVQRFTNLIVLCAKVIPRLRPGKKTALQLASPIITDITSLAPSIAQDVTRYEGRILLGEIASLVRDVCLWATVSASADDLVTMKSILRGLLDTTVVACAPSIQASLSAREFERVFPKLTVKSAIEEGWVNGENVMVDVQDTLRVLEDSRCSEILEPRSTSDLIYLAHAKPFIPMSNATLSCLFPLLLDSLRSNIAVDESLFLLLRFLTQDDPAFADTTIPPHIADPLCTVLSALASTHLDAFIRHLNLRLVSLLLTKVHSTLRVEILLRLTRDEEFPQIRGPAVGLLKEAVLEALGSRSTEPSFFASPMLLRTFGPILFKTNPPDFLTVGHTTEELECSLELLRIADCLSFYYILVLRDRENRTKVQDADSILSVERSLFHPLRQFLHQRAHMKGELPMALLSLQVSLGRIDDALATVKNIH</sequence>
<reference evidence="2" key="2">
    <citation type="submission" date="2015-01" db="EMBL/GenBank/DDBJ databases">
        <title>Evolutionary Origins and Diversification of the Mycorrhizal Mutualists.</title>
        <authorList>
            <consortium name="DOE Joint Genome Institute"/>
            <consortium name="Mycorrhizal Genomics Consortium"/>
            <person name="Kohler A."/>
            <person name="Kuo A."/>
            <person name="Nagy L.G."/>
            <person name="Floudas D."/>
            <person name="Copeland A."/>
            <person name="Barry K.W."/>
            <person name="Cichocki N."/>
            <person name="Veneault-Fourrey C."/>
            <person name="LaButti K."/>
            <person name="Lindquist E.A."/>
            <person name="Lipzen A."/>
            <person name="Lundell T."/>
            <person name="Morin E."/>
            <person name="Murat C."/>
            <person name="Riley R."/>
            <person name="Ohm R."/>
            <person name="Sun H."/>
            <person name="Tunlid A."/>
            <person name="Henrissat B."/>
            <person name="Grigoriev I.V."/>
            <person name="Hibbett D.S."/>
            <person name="Martin F."/>
        </authorList>
    </citation>
    <scope>NUCLEOTIDE SEQUENCE [LARGE SCALE GENOMIC DNA]</scope>
    <source>
        <strain evidence="2">Foug A</strain>
    </source>
</reference>
<dbReference type="AlphaFoldDB" id="A0A0C3D9Q7"/>
<accession>A0A0C3D9Q7</accession>
<organism evidence="1 2">
    <name type="scientific">Scleroderma citrinum Foug A</name>
    <dbReference type="NCBI Taxonomy" id="1036808"/>
    <lineage>
        <taxon>Eukaryota</taxon>
        <taxon>Fungi</taxon>
        <taxon>Dikarya</taxon>
        <taxon>Basidiomycota</taxon>
        <taxon>Agaricomycotina</taxon>
        <taxon>Agaricomycetes</taxon>
        <taxon>Agaricomycetidae</taxon>
        <taxon>Boletales</taxon>
        <taxon>Sclerodermatineae</taxon>
        <taxon>Sclerodermataceae</taxon>
        <taxon>Scleroderma</taxon>
    </lineage>
</organism>
<dbReference type="InParanoid" id="A0A0C3D9Q7"/>
<dbReference type="HOGENOM" id="CLU_486667_0_0_1"/>
<keyword evidence="2" id="KW-1185">Reference proteome</keyword>
<dbReference type="STRING" id="1036808.A0A0C3D9Q7"/>
<evidence type="ECO:0000313" key="2">
    <source>
        <dbReference type="Proteomes" id="UP000053989"/>
    </source>
</evidence>
<name>A0A0C3D9Q7_9AGAM</name>
<proteinExistence type="predicted"/>
<dbReference type="Proteomes" id="UP000053989">
    <property type="component" value="Unassembled WGS sequence"/>
</dbReference>
<dbReference type="EMBL" id="KN822190">
    <property type="protein sequence ID" value="KIM53104.1"/>
    <property type="molecule type" value="Genomic_DNA"/>
</dbReference>
<dbReference type="Pfam" id="PF08568">
    <property type="entry name" value="Kinetochor_Ybp2"/>
    <property type="match status" value="1"/>
</dbReference>
<evidence type="ECO:0000313" key="1">
    <source>
        <dbReference type="EMBL" id="KIM53104.1"/>
    </source>
</evidence>
<protein>
    <submittedName>
        <fullName evidence="1">Uncharacterized protein</fullName>
    </submittedName>
</protein>
<reference evidence="1 2" key="1">
    <citation type="submission" date="2014-04" db="EMBL/GenBank/DDBJ databases">
        <authorList>
            <consortium name="DOE Joint Genome Institute"/>
            <person name="Kuo A."/>
            <person name="Kohler A."/>
            <person name="Nagy L.G."/>
            <person name="Floudas D."/>
            <person name="Copeland A."/>
            <person name="Barry K.W."/>
            <person name="Cichocki N."/>
            <person name="Veneault-Fourrey C."/>
            <person name="LaButti K."/>
            <person name="Lindquist E.A."/>
            <person name="Lipzen A."/>
            <person name="Lundell T."/>
            <person name="Morin E."/>
            <person name="Murat C."/>
            <person name="Sun H."/>
            <person name="Tunlid A."/>
            <person name="Henrissat B."/>
            <person name="Grigoriev I.V."/>
            <person name="Hibbett D.S."/>
            <person name="Martin F."/>
            <person name="Nordberg H.P."/>
            <person name="Cantor M.N."/>
            <person name="Hua S.X."/>
        </authorList>
    </citation>
    <scope>NUCLEOTIDE SEQUENCE [LARGE SCALE GENOMIC DNA]</scope>
    <source>
        <strain evidence="1 2">Foug A</strain>
    </source>
</reference>
<gene>
    <name evidence="1" type="ORF">SCLCIDRAFT_18032</name>
</gene>
<dbReference type="InterPro" id="IPR013877">
    <property type="entry name" value="YAP-bd/ALF4/Glomulin"/>
</dbReference>